<dbReference type="Pfam" id="PF25975">
    <property type="entry name" value="CzcB_C"/>
    <property type="match status" value="1"/>
</dbReference>
<keyword evidence="6" id="KW-1185">Reference proteome</keyword>
<dbReference type="PANTHER" id="PTHR30469:SF15">
    <property type="entry name" value="HLYD FAMILY OF SECRETION PROTEINS"/>
    <property type="match status" value="1"/>
</dbReference>
<dbReference type="GO" id="GO:1990281">
    <property type="term" value="C:efflux pump complex"/>
    <property type="evidence" value="ECO:0007669"/>
    <property type="project" value="TreeGrafter"/>
</dbReference>
<proteinExistence type="inferred from homology"/>
<evidence type="ECO:0000313" key="6">
    <source>
        <dbReference type="Proteomes" id="UP000291078"/>
    </source>
</evidence>
<dbReference type="Pfam" id="PF25917">
    <property type="entry name" value="BSH_RND"/>
    <property type="match status" value="1"/>
</dbReference>
<dbReference type="Gene3D" id="2.40.50.100">
    <property type="match status" value="1"/>
</dbReference>
<protein>
    <submittedName>
        <fullName evidence="5">RND family efflux transporter MFP subunit</fullName>
    </submittedName>
</protein>
<evidence type="ECO:0000313" key="5">
    <source>
        <dbReference type="EMBL" id="RZT42296.1"/>
    </source>
</evidence>
<dbReference type="InterPro" id="IPR058649">
    <property type="entry name" value="CzcB_C"/>
</dbReference>
<dbReference type="InterPro" id="IPR058625">
    <property type="entry name" value="MdtA-like_BSH"/>
</dbReference>
<evidence type="ECO:0000259" key="2">
    <source>
        <dbReference type="Pfam" id="PF25917"/>
    </source>
</evidence>
<dbReference type="Gene3D" id="2.40.30.170">
    <property type="match status" value="1"/>
</dbReference>
<feature type="domain" description="CusB-like beta-barrel" evidence="3">
    <location>
        <begin position="240"/>
        <end position="311"/>
    </location>
</feature>
<evidence type="ECO:0000256" key="1">
    <source>
        <dbReference type="ARBA" id="ARBA00009477"/>
    </source>
</evidence>
<dbReference type="OrthoDB" id="9806939at2"/>
<comment type="caution">
    <text evidence="5">The sequence shown here is derived from an EMBL/GenBank/DDBJ whole genome shotgun (WGS) entry which is preliminary data.</text>
</comment>
<sequence>MPVPFARPEVAAVETQEIAVPQGAAAAFGRRVRKAGGGLLGLVLVAALGVSGCQRKAEPEAPVRPVRLLQLSPATGKTEFEFSGDIRPRIESRLGFRVGGKISARLVDVGAAVQKGQPLARLDPTDLALAESGARAQFDAARTDRDLAASDLKRYKELAARNFISSAELSRRQATYDSAASRLEQAQASLRNQSNQTGYAVLTADANGVVTAIDAEVGQVVSPGQPVVRVAQTAEKEVAIGLPEDQVDMLRGLSDVSIHTWSEPDRVLPGRVREISAAADPVTRTYPTRVTIPNPPADLRIGMTAVVAFSRTGTAAAIRIPLTALLQQKGSNQVWVYTPGQDGTGTVKPVPVTLGEAQGNLIEIRQGLAPGQAIVTAGVHLLKAGQRVKPMQSVAPAQPASNPGVRIGALARHLG</sequence>
<dbReference type="Gene3D" id="2.40.420.20">
    <property type="match status" value="1"/>
</dbReference>
<dbReference type="AlphaFoldDB" id="A0A4Q7S7C2"/>
<dbReference type="InterPro" id="IPR058792">
    <property type="entry name" value="Beta-barrel_RND_2"/>
</dbReference>
<reference evidence="5 6" key="1">
    <citation type="journal article" date="2015" name="Stand. Genomic Sci.">
        <title>Genomic Encyclopedia of Bacterial and Archaeal Type Strains, Phase III: the genomes of soil and plant-associated and newly described type strains.</title>
        <authorList>
            <person name="Whitman W.B."/>
            <person name="Woyke T."/>
            <person name="Klenk H.P."/>
            <person name="Zhou Y."/>
            <person name="Lilburn T.G."/>
            <person name="Beck B.J."/>
            <person name="De Vos P."/>
            <person name="Vandamme P."/>
            <person name="Eisen J.A."/>
            <person name="Garrity G."/>
            <person name="Hugenholtz P."/>
            <person name="Kyrpides N.C."/>
        </authorList>
    </citation>
    <scope>NUCLEOTIDE SEQUENCE [LARGE SCALE GENOMIC DNA]</scope>
    <source>
        <strain evidence="5 6">ASC-9842</strain>
    </source>
</reference>
<dbReference type="NCBIfam" id="TIGR01730">
    <property type="entry name" value="RND_mfp"/>
    <property type="match status" value="1"/>
</dbReference>
<dbReference type="GO" id="GO:0015562">
    <property type="term" value="F:efflux transmembrane transporter activity"/>
    <property type="evidence" value="ECO:0007669"/>
    <property type="project" value="TreeGrafter"/>
</dbReference>
<dbReference type="SUPFAM" id="SSF111369">
    <property type="entry name" value="HlyD-like secretion proteins"/>
    <property type="match status" value="1"/>
</dbReference>
<dbReference type="InterPro" id="IPR006143">
    <property type="entry name" value="RND_pump_MFP"/>
</dbReference>
<feature type="domain" description="Multidrug resistance protein MdtA-like barrel-sandwich hybrid" evidence="2">
    <location>
        <begin position="96"/>
        <end position="227"/>
    </location>
</feature>
<dbReference type="Pfam" id="PF25954">
    <property type="entry name" value="Beta-barrel_RND_2"/>
    <property type="match status" value="1"/>
</dbReference>
<dbReference type="Proteomes" id="UP000291078">
    <property type="component" value="Unassembled WGS sequence"/>
</dbReference>
<dbReference type="PANTHER" id="PTHR30469">
    <property type="entry name" value="MULTIDRUG RESISTANCE PROTEIN MDTA"/>
    <property type="match status" value="1"/>
</dbReference>
<dbReference type="EMBL" id="SGXM01000001">
    <property type="protein sequence ID" value="RZT42296.1"/>
    <property type="molecule type" value="Genomic_DNA"/>
</dbReference>
<evidence type="ECO:0000259" key="3">
    <source>
        <dbReference type="Pfam" id="PF25954"/>
    </source>
</evidence>
<name>A0A4Q7S7C2_9BURK</name>
<gene>
    <name evidence="5" type="ORF">EV147_1326</name>
</gene>
<feature type="domain" description="CzcB-like C-terminal circularly permuted SH3-like" evidence="4">
    <location>
        <begin position="319"/>
        <end position="383"/>
    </location>
</feature>
<dbReference type="RefSeq" id="WP_130390282.1">
    <property type="nucleotide sequence ID" value="NZ_SGXM01000001.1"/>
</dbReference>
<accession>A0A4Q7S7C2</accession>
<evidence type="ECO:0000259" key="4">
    <source>
        <dbReference type="Pfam" id="PF25975"/>
    </source>
</evidence>
<comment type="similarity">
    <text evidence="1">Belongs to the membrane fusion protein (MFP) (TC 8.A.1) family.</text>
</comment>
<organism evidence="5 6">
    <name type="scientific">Cupriavidus agavae</name>
    <dbReference type="NCBI Taxonomy" id="1001822"/>
    <lineage>
        <taxon>Bacteria</taxon>
        <taxon>Pseudomonadati</taxon>
        <taxon>Pseudomonadota</taxon>
        <taxon>Betaproteobacteria</taxon>
        <taxon>Burkholderiales</taxon>
        <taxon>Burkholderiaceae</taxon>
        <taxon>Cupriavidus</taxon>
    </lineage>
</organism>
<dbReference type="Gene3D" id="1.10.287.470">
    <property type="entry name" value="Helix hairpin bin"/>
    <property type="match status" value="1"/>
</dbReference>